<sequence length="332" mass="37021">MLRSSGSKLKTAFGRVAGDILRRGAASAAPPPAAPAMTKVYGGLKDQDRIFTNLYGEYDWRIDGAMKRGDWHMTKEIMWQGPDWIVEEMKKSGLRGRGGAGFPSGLKWSFMPKKVAASGLTGKIMGGERLDVTLCPSSQDCARGELGLSSGFWEGGGEEDREIMRKDPQKLIEGCLLAGYAMRARAAYIYIRGEYFNEVRREGGHWCWRKPSTKLIRRASSGKTPQDPGMIMTFISTVGRGPIFVGRKRLLLSLLKEKQGKPRLKPPFPANVGVFGCPTTGLIRRFKHVVDERIEKPDAYDPAKYYQRSWSGDKFTNKEWVSQHGDGKAHVK</sequence>
<keyword evidence="1" id="KW-0004">4Fe-4S</keyword>
<evidence type="ECO:0000256" key="2">
    <source>
        <dbReference type="ARBA" id="ARBA00022723"/>
    </source>
</evidence>
<evidence type="ECO:0000256" key="3">
    <source>
        <dbReference type="ARBA" id="ARBA00023004"/>
    </source>
</evidence>
<dbReference type="Proteomes" id="UP000355283">
    <property type="component" value="Unassembled WGS sequence"/>
</dbReference>
<protein>
    <recommendedName>
        <fullName evidence="5">NADH-ubiquinone oxidoreductase 51kDa subunit FMN-binding domain-containing protein</fullName>
    </recommendedName>
</protein>
<dbReference type="EMBL" id="SDOX01000121">
    <property type="protein sequence ID" value="TFJ81943.1"/>
    <property type="molecule type" value="Genomic_DNA"/>
</dbReference>
<dbReference type="InterPro" id="IPR011538">
    <property type="entry name" value="Nuo51_FMN-bd"/>
</dbReference>
<dbReference type="Pfam" id="PF01512">
    <property type="entry name" value="Complex1_51K"/>
    <property type="match status" value="1"/>
</dbReference>
<evidence type="ECO:0000259" key="5">
    <source>
        <dbReference type="Pfam" id="PF01512"/>
    </source>
</evidence>
<keyword evidence="2" id="KW-0479">Metal-binding</keyword>
<dbReference type="GO" id="GO:0051539">
    <property type="term" value="F:4 iron, 4 sulfur cluster binding"/>
    <property type="evidence" value="ECO:0007669"/>
    <property type="project" value="UniProtKB-KW"/>
</dbReference>
<dbReference type="InterPro" id="IPR050837">
    <property type="entry name" value="ComplexI_51kDa_subunit"/>
</dbReference>
<proteinExistence type="predicted"/>
<dbReference type="GO" id="GO:0046872">
    <property type="term" value="F:metal ion binding"/>
    <property type="evidence" value="ECO:0007669"/>
    <property type="project" value="UniProtKB-KW"/>
</dbReference>
<evidence type="ECO:0000313" key="6">
    <source>
        <dbReference type="EMBL" id="TFJ81943.1"/>
    </source>
</evidence>
<name>A0A4D9CWN4_9STRA</name>
<accession>A0A4D9CWN4</accession>
<dbReference type="AlphaFoldDB" id="A0A4D9CWN4"/>
<organism evidence="6 7">
    <name type="scientific">Nannochloropsis salina CCMP1776</name>
    <dbReference type="NCBI Taxonomy" id="1027361"/>
    <lineage>
        <taxon>Eukaryota</taxon>
        <taxon>Sar</taxon>
        <taxon>Stramenopiles</taxon>
        <taxon>Ochrophyta</taxon>
        <taxon>Eustigmatophyceae</taxon>
        <taxon>Eustigmatales</taxon>
        <taxon>Monodopsidaceae</taxon>
        <taxon>Microchloropsis</taxon>
        <taxon>Microchloropsis salina</taxon>
    </lineage>
</organism>
<dbReference type="Gene3D" id="3.40.50.11540">
    <property type="entry name" value="NADH-ubiquinone oxidoreductase 51kDa subunit"/>
    <property type="match status" value="1"/>
</dbReference>
<evidence type="ECO:0000256" key="1">
    <source>
        <dbReference type="ARBA" id="ARBA00022485"/>
    </source>
</evidence>
<reference evidence="6 7" key="1">
    <citation type="submission" date="2019-01" db="EMBL/GenBank/DDBJ databases">
        <title>Nuclear Genome Assembly of the Microalgal Biofuel strain Nannochloropsis salina CCMP1776.</title>
        <authorList>
            <person name="Hovde B."/>
        </authorList>
    </citation>
    <scope>NUCLEOTIDE SEQUENCE [LARGE SCALE GENOMIC DNA]</scope>
    <source>
        <strain evidence="6 7">CCMP1776</strain>
    </source>
</reference>
<dbReference type="GO" id="GO:0006120">
    <property type="term" value="P:mitochondrial electron transport, NADH to ubiquinone"/>
    <property type="evidence" value="ECO:0007669"/>
    <property type="project" value="TreeGrafter"/>
</dbReference>
<dbReference type="SUPFAM" id="SSF142019">
    <property type="entry name" value="Nqo1 FMN-binding domain-like"/>
    <property type="match status" value="2"/>
</dbReference>
<keyword evidence="3" id="KW-0408">Iron</keyword>
<keyword evidence="4" id="KW-0411">Iron-sulfur</keyword>
<dbReference type="OrthoDB" id="42889at2759"/>
<feature type="domain" description="NADH-ubiquinone oxidoreductase 51kDa subunit FMN-binding" evidence="5">
    <location>
        <begin position="158"/>
        <end position="274"/>
    </location>
</feature>
<gene>
    <name evidence="6" type="ORF">NSK_006611</name>
</gene>
<dbReference type="GO" id="GO:0005739">
    <property type="term" value="C:mitochondrion"/>
    <property type="evidence" value="ECO:0007669"/>
    <property type="project" value="GOC"/>
</dbReference>
<dbReference type="PANTHER" id="PTHR11780:SF10">
    <property type="entry name" value="NADH DEHYDROGENASE [UBIQUINONE] FLAVOPROTEIN 1, MITOCHONDRIAL"/>
    <property type="match status" value="1"/>
</dbReference>
<comment type="caution">
    <text evidence="6">The sequence shown here is derived from an EMBL/GenBank/DDBJ whole genome shotgun (WGS) entry which is preliminary data.</text>
</comment>
<keyword evidence="7" id="KW-1185">Reference proteome</keyword>
<evidence type="ECO:0000256" key="4">
    <source>
        <dbReference type="ARBA" id="ARBA00023014"/>
    </source>
</evidence>
<dbReference type="InterPro" id="IPR037225">
    <property type="entry name" value="Nuo51_FMN-bd_sf"/>
</dbReference>
<dbReference type="PANTHER" id="PTHR11780">
    <property type="entry name" value="NADH-UBIQUINONE OXIDOREDUCTASE FLAVOPROTEIN 1 NDUFV1"/>
    <property type="match status" value="1"/>
</dbReference>
<evidence type="ECO:0000313" key="7">
    <source>
        <dbReference type="Proteomes" id="UP000355283"/>
    </source>
</evidence>